<dbReference type="InterPro" id="IPR052516">
    <property type="entry name" value="N-heterocyclic_Hydroxylase"/>
</dbReference>
<dbReference type="OrthoDB" id="9767994at2"/>
<organism evidence="2 3">
    <name type="scientific">Candidatus Sulfuritelmatomonas gaucii</name>
    <dbReference type="NCBI Taxonomy" id="2043161"/>
    <lineage>
        <taxon>Bacteria</taxon>
        <taxon>Pseudomonadati</taxon>
        <taxon>Acidobacteriota</taxon>
        <taxon>Terriglobia</taxon>
        <taxon>Terriglobales</taxon>
        <taxon>Acidobacteriaceae</taxon>
        <taxon>Candidatus Sulfuritelmatomonas</taxon>
    </lineage>
</organism>
<dbReference type="InterPro" id="IPR006311">
    <property type="entry name" value="TAT_signal"/>
</dbReference>
<dbReference type="Pfam" id="PF20256">
    <property type="entry name" value="MoCoBD_2"/>
    <property type="match status" value="2"/>
</dbReference>
<dbReference type="InterPro" id="IPR012368">
    <property type="entry name" value="OxRdtase_Mopterin-bd_su_IorB"/>
</dbReference>
<dbReference type="PANTHER" id="PTHR47495:SF3">
    <property type="entry name" value="BLR6219 PROTEIN"/>
    <property type="match status" value="1"/>
</dbReference>
<dbReference type="InterPro" id="IPR046867">
    <property type="entry name" value="AldOxase/xan_DH_MoCoBD2"/>
</dbReference>
<dbReference type="InterPro" id="IPR008274">
    <property type="entry name" value="AldOxase/xan_DH_MoCoBD1"/>
</dbReference>
<dbReference type="GO" id="GO:0016491">
    <property type="term" value="F:oxidoreductase activity"/>
    <property type="evidence" value="ECO:0007669"/>
    <property type="project" value="InterPro"/>
</dbReference>
<evidence type="ECO:0000313" key="2">
    <source>
        <dbReference type="EMBL" id="SPE17936.1"/>
    </source>
</evidence>
<accession>A0A2N9L3P9</accession>
<dbReference type="SMART" id="SM01008">
    <property type="entry name" value="Ald_Xan_dh_C"/>
    <property type="match status" value="1"/>
</dbReference>
<sequence length="741" mass="79902">MSNNYDLDRRSFLKVTVLAGGAVALGLYKQPWSVAQEPGRRPAFVPVAFIRIDPSGVVTLMAKNPEIGQGVKTMLPMLIAEELDVDWNDVRIEQADVHPELFGPQFAGGSTATPINWDPLRRVGAAYRQMLVTAAAQAWGVPESECTTNCGKVLHAKSSRMAPYGQLAAKAATLTPPDLKSVHLKDPKDYRIIGKSHPSVDNRAIVTGKPIFGIDVNLPGMLHAVIQRCPVFGGKVKSANIDDVSKLPGVRKVLVIEGTLSSDSVAGWEPGMESGVAILADSCWQAQSARKNLKVEWDYGRGASQNSDDFTKRAAELLKSAPAHSVRSYGDADATLKSATKVLDAVYAYPFLAHGTLEPQDTTAAYSDGKMEIWTTSQMPAQGQALVSHALGIDPANITVHMCRAGGGFGRRLMNDYMVEVAWLAKQMGKPVKLVWSREDDIAHDAYRPGGTIGLKAGVDAHGRLVAWSQHLITFGEGKTLVQSGDIGGDQFPAGRVPNYSLGMSAIPLWLRCGALRAPGDNAYAFVQQSFLDELAAAAGRDSLDFQLEILNAAPDPGTKVDPNNPDLLNPERMKGVLELVAEKSGWRNRRKSPGRGMGLGAHFCHLGYFAMVVEVSVDSQNRVTVHHVWAAGDIGSQIINPAAAESLCCGGIIEGLSHMQQEITLTNGHVDQANYHQHPMLRMRQTPAIEIFWRKSEFPPTGLGEPALPPILPAAANAIFAATGKRIRTLPLMRSGFSFA</sequence>
<evidence type="ECO:0000313" key="3">
    <source>
        <dbReference type="Proteomes" id="UP000239735"/>
    </source>
</evidence>
<dbReference type="AlphaFoldDB" id="A0A2N9L3P9"/>
<dbReference type="EMBL" id="OKRB01000024">
    <property type="protein sequence ID" value="SPE17936.1"/>
    <property type="molecule type" value="Genomic_DNA"/>
</dbReference>
<name>A0A2N9L3P9_9BACT</name>
<dbReference type="Gene3D" id="3.90.1170.50">
    <property type="entry name" value="Aldehyde oxidase/xanthine dehydrogenase, a/b hammerhead"/>
    <property type="match status" value="1"/>
</dbReference>
<dbReference type="Proteomes" id="UP000239735">
    <property type="component" value="Unassembled WGS sequence"/>
</dbReference>
<dbReference type="Gene3D" id="3.30.365.10">
    <property type="entry name" value="Aldehyde oxidase/xanthine dehydrogenase, molybdopterin binding domain"/>
    <property type="match status" value="4"/>
</dbReference>
<feature type="domain" description="Aldehyde oxidase/xanthine dehydrogenase a/b hammerhead" evidence="1">
    <location>
        <begin position="207"/>
        <end position="301"/>
    </location>
</feature>
<dbReference type="SUPFAM" id="SSF56003">
    <property type="entry name" value="Molybdenum cofactor-binding domain"/>
    <property type="match status" value="2"/>
</dbReference>
<protein>
    <submittedName>
        <fullName evidence="2">Aldehyde oxidase and xanthine dehydrogenase molybdopterin binding protein</fullName>
    </submittedName>
</protein>
<evidence type="ECO:0000259" key="1">
    <source>
        <dbReference type="SMART" id="SM01008"/>
    </source>
</evidence>
<dbReference type="InterPro" id="IPR000674">
    <property type="entry name" value="Ald_Oxase/Xan_DH_a/b"/>
</dbReference>
<dbReference type="Pfam" id="PF02738">
    <property type="entry name" value="MoCoBD_1"/>
    <property type="match status" value="1"/>
</dbReference>
<dbReference type="PIRSF" id="PIRSF036389">
    <property type="entry name" value="IOR_B"/>
    <property type="match status" value="1"/>
</dbReference>
<proteinExistence type="predicted"/>
<reference evidence="3" key="1">
    <citation type="submission" date="2018-02" db="EMBL/GenBank/DDBJ databases">
        <authorList>
            <person name="Hausmann B."/>
        </authorList>
    </citation>
    <scope>NUCLEOTIDE SEQUENCE [LARGE SCALE GENOMIC DNA]</scope>
    <source>
        <strain evidence="3">Peat soil MAG SbA5</strain>
    </source>
</reference>
<gene>
    <name evidence="2" type="ORF">SBA5_120012</name>
</gene>
<dbReference type="PROSITE" id="PS51318">
    <property type="entry name" value="TAT"/>
    <property type="match status" value="1"/>
</dbReference>
<dbReference type="InterPro" id="IPR037165">
    <property type="entry name" value="AldOxase/xan_DH_Mopterin-bd_sf"/>
</dbReference>
<dbReference type="PANTHER" id="PTHR47495">
    <property type="entry name" value="ALDEHYDE DEHYDROGENASE"/>
    <property type="match status" value="1"/>
</dbReference>